<protein>
    <submittedName>
        <fullName evidence="4">Unnamed protein product</fullName>
    </submittedName>
</protein>
<feature type="compositionally biased region" description="Polar residues" evidence="1">
    <location>
        <begin position="1221"/>
        <end position="1238"/>
    </location>
</feature>
<dbReference type="Gene3D" id="2.60.120.10">
    <property type="entry name" value="Jelly Rolls"/>
    <property type="match status" value="1"/>
</dbReference>
<dbReference type="Gene3D" id="1.10.287.630">
    <property type="entry name" value="Helix hairpin bin"/>
    <property type="match status" value="1"/>
</dbReference>
<dbReference type="PANTHER" id="PTHR45689">
    <property type="entry name" value="I[[H]] CHANNEL, ISOFORM E"/>
    <property type="match status" value="1"/>
</dbReference>
<evidence type="ECO:0000259" key="3">
    <source>
        <dbReference type="PROSITE" id="PS50042"/>
    </source>
</evidence>
<feature type="region of interest" description="Disordered" evidence="1">
    <location>
        <begin position="1187"/>
        <end position="1239"/>
    </location>
</feature>
<dbReference type="PANTHER" id="PTHR45689:SF5">
    <property type="entry name" value="I[[H]] CHANNEL, ISOFORM E"/>
    <property type="match status" value="1"/>
</dbReference>
<dbReference type="InterPro" id="IPR014710">
    <property type="entry name" value="RmlC-like_jellyroll"/>
</dbReference>
<feature type="region of interest" description="Disordered" evidence="1">
    <location>
        <begin position="192"/>
        <end position="240"/>
    </location>
</feature>
<dbReference type="PROSITE" id="PS50042">
    <property type="entry name" value="CNMP_BINDING_3"/>
    <property type="match status" value="2"/>
</dbReference>
<feature type="transmembrane region" description="Helical" evidence="2">
    <location>
        <begin position="565"/>
        <end position="592"/>
    </location>
</feature>
<feature type="transmembrane region" description="Helical" evidence="2">
    <location>
        <begin position="351"/>
        <end position="371"/>
    </location>
</feature>
<proteinExistence type="predicted"/>
<keyword evidence="2" id="KW-0472">Membrane</keyword>
<feature type="compositionally biased region" description="Low complexity" evidence="1">
    <location>
        <begin position="961"/>
        <end position="996"/>
    </location>
</feature>
<dbReference type="GO" id="GO:0003254">
    <property type="term" value="P:regulation of membrane depolarization"/>
    <property type="evidence" value="ECO:0007669"/>
    <property type="project" value="TreeGrafter"/>
</dbReference>
<evidence type="ECO:0000256" key="1">
    <source>
        <dbReference type="SAM" id="MobiDB-lite"/>
    </source>
</evidence>
<dbReference type="GO" id="GO:0098855">
    <property type="term" value="C:HCN channel complex"/>
    <property type="evidence" value="ECO:0007669"/>
    <property type="project" value="TreeGrafter"/>
</dbReference>
<feature type="compositionally biased region" description="Basic residues" evidence="1">
    <location>
        <begin position="1069"/>
        <end position="1081"/>
    </location>
</feature>
<evidence type="ECO:0000313" key="4">
    <source>
        <dbReference type="EMBL" id="GMF21144.1"/>
    </source>
</evidence>
<dbReference type="CDD" id="cd00038">
    <property type="entry name" value="CAP_ED"/>
    <property type="match status" value="1"/>
</dbReference>
<dbReference type="InterPro" id="IPR018490">
    <property type="entry name" value="cNMP-bd_dom_sf"/>
</dbReference>
<dbReference type="EMBL" id="BSXW01000396">
    <property type="protein sequence ID" value="GMF21144.1"/>
    <property type="molecule type" value="Genomic_DNA"/>
</dbReference>
<feature type="compositionally biased region" description="Basic residues" evidence="1">
    <location>
        <begin position="82"/>
        <end position="95"/>
    </location>
</feature>
<dbReference type="GO" id="GO:0035725">
    <property type="term" value="P:sodium ion transmembrane transport"/>
    <property type="evidence" value="ECO:0007669"/>
    <property type="project" value="TreeGrafter"/>
</dbReference>
<dbReference type="SUPFAM" id="SSF51206">
    <property type="entry name" value="cAMP-binding domain-like"/>
    <property type="match status" value="1"/>
</dbReference>
<keyword evidence="2" id="KW-0812">Transmembrane</keyword>
<evidence type="ECO:0000313" key="5">
    <source>
        <dbReference type="Proteomes" id="UP001165083"/>
    </source>
</evidence>
<feature type="region of interest" description="Disordered" evidence="1">
    <location>
        <begin position="1062"/>
        <end position="1082"/>
    </location>
</feature>
<dbReference type="GO" id="GO:0005249">
    <property type="term" value="F:voltage-gated potassium channel activity"/>
    <property type="evidence" value="ECO:0007669"/>
    <property type="project" value="TreeGrafter"/>
</dbReference>
<keyword evidence="5" id="KW-1185">Reference proteome</keyword>
<dbReference type="OrthoDB" id="421226at2759"/>
<feature type="compositionally biased region" description="Polar residues" evidence="1">
    <location>
        <begin position="62"/>
        <end position="78"/>
    </location>
</feature>
<organism evidence="4 5">
    <name type="scientific">Phytophthora lilii</name>
    <dbReference type="NCBI Taxonomy" id="2077276"/>
    <lineage>
        <taxon>Eukaryota</taxon>
        <taxon>Sar</taxon>
        <taxon>Stramenopiles</taxon>
        <taxon>Oomycota</taxon>
        <taxon>Peronosporomycetes</taxon>
        <taxon>Peronosporales</taxon>
        <taxon>Peronosporaceae</taxon>
        <taxon>Phytophthora</taxon>
    </lineage>
</organism>
<dbReference type="Proteomes" id="UP001165083">
    <property type="component" value="Unassembled WGS sequence"/>
</dbReference>
<comment type="caution">
    <text evidence="4">The sequence shown here is derived from an EMBL/GenBank/DDBJ whole genome shotgun (WGS) entry which is preliminary data.</text>
</comment>
<gene>
    <name evidence="4" type="ORF">Plil01_000831600</name>
</gene>
<dbReference type="SUPFAM" id="SSF81324">
    <property type="entry name" value="Voltage-gated potassium channels"/>
    <property type="match status" value="1"/>
</dbReference>
<dbReference type="InterPro" id="IPR051413">
    <property type="entry name" value="K/Na_HCN_channel"/>
</dbReference>
<keyword evidence="2" id="KW-1133">Transmembrane helix</keyword>
<dbReference type="InterPro" id="IPR000595">
    <property type="entry name" value="cNMP-bd_dom"/>
</dbReference>
<feature type="domain" description="Cyclic nucleotide-binding" evidence="3">
    <location>
        <begin position="763"/>
        <end position="853"/>
    </location>
</feature>
<dbReference type="Pfam" id="PF00027">
    <property type="entry name" value="cNMP_binding"/>
    <property type="match status" value="1"/>
</dbReference>
<reference evidence="4" key="1">
    <citation type="submission" date="2023-04" db="EMBL/GenBank/DDBJ databases">
        <title>Phytophthora lilii NBRC 32176.</title>
        <authorList>
            <person name="Ichikawa N."/>
            <person name="Sato H."/>
            <person name="Tonouchi N."/>
        </authorList>
    </citation>
    <scope>NUCLEOTIDE SEQUENCE</scope>
    <source>
        <strain evidence="4">NBRC 32176</strain>
    </source>
</reference>
<feature type="compositionally biased region" description="Basic residues" evidence="1">
    <location>
        <begin position="1200"/>
        <end position="1211"/>
    </location>
</feature>
<sequence>MKRLDEEAAVLIGLCQSKFTNKKWSHLPINTPQAEAEKLLLDENSDASMKDQDQAVDINLGPSPSTSQADTVPDQNAMKSYPLRRPRGQIARRHSTQLSSSGISHPAEGGAEDATAQPSVISKKLLRRSLSTRVMLGMTTTSLVPRLSFASGFNAIASKVSAPADGDDSGNHPPETPYEEMMVRFQIRQLQRTASTRSEDRRGIATSSRGTVHDGLGAGSDPASITSGGLAGRTTGGQAQELNIHPRLSTREISDHVSSTQDPGGRVASFHRNADRTSYNNSVTGGHFPFESGTSSAQLAEQFNLAYGSVDGPDGRQYRSNHSAWRRVLVPILRKLVKPISPYSRISQVRYTLTLLVTVTYVLWFPLELAFPNQHQLTNVDAVIGVVLCLDIVMTLHTGYVTPTGAIVISHWFILWHYIKTRLVVDVVLSVPLLLHINRSNTKYFGGKWMTFVLDVLSVERLAYIARFVRMIWLIRANQSGGGNNFWAWLLYSRYSHLLRIAGIVTMLIAIAHYIACVWTVLLEESVSFDQSAMSWKEQYSASFYSALLLLQGEGVPTDTAGQNLFASLSVLVGSIVLAVVFGHVAILVANFNANFTSYQRKMEAVFAVTAKLQLPAQLRERIHEYYEHLWHEYECLDGEIVQFSKELSHTLGLEVVLFKYMELVMHVPFWKECTPDFQKQLMLRLDVRVYLPNDFIMREGEVDDEFYMVNRGYCELNRAINRFERVTNTMIMGGRGTGLNTSRITGLTSRRRSALNGGQLDGDIRQSAYELDAAQRQYYNNNGGRGRHEYEVVISRGQAFGDLALLMNYQRAANVRAVTHVEMCVLSRENFQVVLARYPEDRRRVVVDMLTSYMQSYEADQSRCPLLELVHTVYSPEAITAVYARAGWAPPFLPSQLTARQAAERVFTAIDTDQKDSTLKFGVGVNIREQLIALRERRRQKLKTKQQVPGSNLAMSHNRTTAGTEGSTTSSQSRYSSLALTQSENASNATSAESTLSQQGVIAPPAVVSLATEDHTGSNATQQISWQKRLQQIEKREVTILHELQKLQSSLRVLRARQSVQMPSSLPTRKRSSLPTRKRSAPGCDVAIANATELARPPLLQRMGSLVGLSSGSALDSKAQQEPKESPTRYADELFNSHAPSATAFRSPTLPQEIEKFLAMTEASLLTTRPSSDSFASELNGLFDSQPPLASLPTEVQHQKRKAFQRSRSRSLHELEEKYQASTNPSKAPADTNTGAADQQRKKMFYRTQSQSVRAIANAAATQIVAPRGSVGSLSTAQTRILQRMSTFVADPSGKQSPTRYADALFSRRMIDPKDESGSNTPL</sequence>
<feature type="compositionally biased region" description="Polar residues" evidence="1">
    <location>
        <begin position="946"/>
        <end position="960"/>
    </location>
</feature>
<feature type="region of interest" description="Disordered" evidence="1">
    <location>
        <begin position="941"/>
        <end position="999"/>
    </location>
</feature>
<name>A0A9W6WXF2_9STRA</name>
<feature type="domain" description="Cyclic nucleotide-binding" evidence="3">
    <location>
        <begin position="670"/>
        <end position="755"/>
    </location>
</feature>
<accession>A0A9W6WXF2</accession>
<feature type="region of interest" description="Disordered" evidence="1">
    <location>
        <begin position="56"/>
        <end position="117"/>
    </location>
</feature>
<evidence type="ECO:0000256" key="2">
    <source>
        <dbReference type="SAM" id="Phobius"/>
    </source>
</evidence>
<feature type="transmembrane region" description="Helical" evidence="2">
    <location>
        <begin position="498"/>
        <end position="522"/>
    </location>
</feature>